<sequence length="76" mass="9093">MNIQDEFKFLVSELLAVPDEVRETEILERLDYLSPDPEYTDYIYHSDEFVNEDGNFDLERYTIKVFSYKPTEFGGR</sequence>
<protein>
    <recommendedName>
        <fullName evidence="5">Colicin immunity protein/pyocin immunity protein</fullName>
    </recommendedName>
</protein>
<evidence type="ECO:0008006" key="5">
    <source>
        <dbReference type="Google" id="ProtNLM"/>
    </source>
</evidence>
<dbReference type="Proteomes" id="UP000253506">
    <property type="component" value="Unassembled WGS sequence"/>
</dbReference>
<reference evidence="2 3" key="1">
    <citation type="submission" date="2018-07" db="EMBL/GenBank/DDBJ databases">
        <title>Genomic Encyclopedia of Type Strains, Phase III (KMG-III): the genomes of soil and plant-associated and newly described type strains.</title>
        <authorList>
            <person name="Whitman W."/>
        </authorList>
    </citation>
    <scope>NUCLEOTIDE SEQUENCE [LARGE SCALE GENOMIC DNA]</scope>
    <source>
        <strain evidence="2 3">CECT 7731</strain>
    </source>
</reference>
<evidence type="ECO:0000313" key="2">
    <source>
        <dbReference type="EMBL" id="RCW95830.1"/>
    </source>
</evidence>
<proteinExistence type="predicted"/>
<dbReference type="Proteomes" id="UP000644167">
    <property type="component" value="Chromosome"/>
</dbReference>
<dbReference type="OrthoDB" id="6650294at2"/>
<organism evidence="2 3">
    <name type="scientific">Marinomonas foliarum</name>
    <dbReference type="NCBI Taxonomy" id="491950"/>
    <lineage>
        <taxon>Bacteria</taxon>
        <taxon>Pseudomonadati</taxon>
        <taxon>Pseudomonadota</taxon>
        <taxon>Gammaproteobacteria</taxon>
        <taxon>Oceanospirillales</taxon>
        <taxon>Oceanospirillaceae</taxon>
        <taxon>Marinomonas</taxon>
    </lineage>
</organism>
<keyword evidence="4" id="KW-1185">Reference proteome</keyword>
<dbReference type="RefSeq" id="WP_114413307.1">
    <property type="nucleotide sequence ID" value="NZ_CP070273.1"/>
</dbReference>
<dbReference type="AlphaFoldDB" id="A0A368ZSG3"/>
<evidence type="ECO:0000313" key="3">
    <source>
        <dbReference type="Proteomes" id="UP000253506"/>
    </source>
</evidence>
<accession>A0A368ZSG3</accession>
<evidence type="ECO:0000313" key="4">
    <source>
        <dbReference type="Proteomes" id="UP000644167"/>
    </source>
</evidence>
<evidence type="ECO:0000313" key="1">
    <source>
        <dbReference type="EMBL" id="QRV24354.1"/>
    </source>
</evidence>
<dbReference type="EMBL" id="CP070273">
    <property type="protein sequence ID" value="QRV24354.1"/>
    <property type="molecule type" value="Genomic_DNA"/>
</dbReference>
<gene>
    <name evidence="2" type="ORF">DFP77_13748</name>
    <name evidence="1" type="ORF">JSY38_02100</name>
</gene>
<reference evidence="1 4" key="2">
    <citation type="submission" date="2021-02" db="EMBL/GenBank/DDBJ databases">
        <title>The genome of Marinomonas foliarum JZW.</title>
        <authorList>
            <person name="Sun M."/>
        </authorList>
    </citation>
    <scope>NUCLEOTIDE SEQUENCE [LARGE SCALE GENOMIC DNA]</scope>
    <source>
        <strain evidence="1 4">JZW</strain>
    </source>
</reference>
<name>A0A368ZSG3_9GAMM</name>
<dbReference type="EMBL" id="QPJQ01000037">
    <property type="protein sequence ID" value="RCW95830.1"/>
    <property type="molecule type" value="Genomic_DNA"/>
</dbReference>